<dbReference type="Proteomes" id="UP000663829">
    <property type="component" value="Unassembled WGS sequence"/>
</dbReference>
<feature type="domain" description="Putative restriction endonuclease" evidence="1">
    <location>
        <begin position="99"/>
        <end position="187"/>
    </location>
</feature>
<evidence type="ECO:0000313" key="4">
    <source>
        <dbReference type="Proteomes" id="UP000663829"/>
    </source>
</evidence>
<proteinExistence type="predicted"/>
<accession>A0A816BCI2</accession>
<dbReference type="AlphaFoldDB" id="A0A816BCI2"/>
<dbReference type="InterPro" id="IPR011335">
    <property type="entry name" value="Restrct_endonuc-II-like"/>
</dbReference>
<name>A0A816BCI2_9BILA</name>
<keyword evidence="4" id="KW-1185">Reference proteome</keyword>
<dbReference type="Proteomes" id="UP000681722">
    <property type="component" value="Unassembled WGS sequence"/>
</dbReference>
<dbReference type="InterPro" id="IPR008538">
    <property type="entry name" value="Uma2"/>
</dbReference>
<evidence type="ECO:0000313" key="2">
    <source>
        <dbReference type="EMBL" id="CAF1608248.1"/>
    </source>
</evidence>
<protein>
    <recommendedName>
        <fullName evidence="1">Putative restriction endonuclease domain-containing protein</fullName>
    </recommendedName>
</protein>
<evidence type="ECO:0000313" key="3">
    <source>
        <dbReference type="EMBL" id="CAF4489440.1"/>
    </source>
</evidence>
<dbReference type="CDD" id="cd06260">
    <property type="entry name" value="DUF820-like"/>
    <property type="match status" value="1"/>
</dbReference>
<organism evidence="2 4">
    <name type="scientific">Didymodactylos carnosus</name>
    <dbReference type="NCBI Taxonomy" id="1234261"/>
    <lineage>
        <taxon>Eukaryota</taxon>
        <taxon>Metazoa</taxon>
        <taxon>Spiralia</taxon>
        <taxon>Gnathifera</taxon>
        <taxon>Rotifera</taxon>
        <taxon>Eurotatoria</taxon>
        <taxon>Bdelloidea</taxon>
        <taxon>Philodinida</taxon>
        <taxon>Philodinidae</taxon>
        <taxon>Didymodactylos</taxon>
    </lineage>
</organism>
<evidence type="ECO:0000259" key="1">
    <source>
        <dbReference type="Pfam" id="PF05685"/>
    </source>
</evidence>
<dbReference type="EMBL" id="CAJOBC010104026">
    <property type="protein sequence ID" value="CAF4489440.1"/>
    <property type="molecule type" value="Genomic_DNA"/>
</dbReference>
<dbReference type="EMBL" id="CAJNOQ010037386">
    <property type="protein sequence ID" value="CAF1608248.1"/>
    <property type="molecule type" value="Genomic_DNA"/>
</dbReference>
<reference evidence="2" key="1">
    <citation type="submission" date="2021-02" db="EMBL/GenBank/DDBJ databases">
        <authorList>
            <person name="Nowell W R."/>
        </authorList>
    </citation>
    <scope>NUCLEOTIDE SEQUENCE</scope>
</reference>
<gene>
    <name evidence="2" type="ORF">GPM918_LOCUS42904</name>
    <name evidence="3" type="ORF">SRO942_LOCUS44253</name>
</gene>
<dbReference type="InterPro" id="IPR012296">
    <property type="entry name" value="Nuclease_put_TT1808"/>
</dbReference>
<dbReference type="Pfam" id="PF05685">
    <property type="entry name" value="Uma2"/>
    <property type="match status" value="1"/>
</dbReference>
<comment type="caution">
    <text evidence="2">The sequence shown here is derived from an EMBL/GenBank/DDBJ whole genome shotgun (WGS) entry which is preliminary data.</text>
</comment>
<dbReference type="GO" id="GO:0006281">
    <property type="term" value="P:DNA repair"/>
    <property type="evidence" value="ECO:0007669"/>
    <property type="project" value="UniProtKB-ARBA"/>
</dbReference>
<dbReference type="SUPFAM" id="SSF52980">
    <property type="entry name" value="Restriction endonuclease-like"/>
    <property type="match status" value="1"/>
</dbReference>
<dbReference type="Gene3D" id="3.90.1570.10">
    <property type="entry name" value="tt1808, chain A"/>
    <property type="match status" value="1"/>
</dbReference>
<sequence length="235" mass="26517">MFIRRPLSLLSRFNKIKLIQSIPALSSTTSIYDQNPSLIAYKKIIDIYDFYLNTKIEIENGLPVPSTATSLIHGRTIMDIGTVVKFEIKSGLRKRSGGKLCQCDVVTDVNIAFTEGKHVKRPDVAFFFTREKNLDVDSVTTRIPHCVINVTSPGNASKDLITNLDIYLPGVNDYIVVDVREGAQKIIHYTQHKDRKHMYDKRSTLQLTCGCNLAVCAADIECDDKSCLVHHFIQR</sequence>